<feature type="chain" id="PRO_5020487953" description="Lipoprotein" evidence="2">
    <location>
        <begin position="25"/>
        <end position="180"/>
    </location>
</feature>
<protein>
    <recommendedName>
        <fullName evidence="5">Lipoprotein</fullName>
    </recommendedName>
</protein>
<keyword evidence="2" id="KW-0732">Signal</keyword>
<feature type="signal peptide" evidence="2">
    <location>
        <begin position="1"/>
        <end position="24"/>
    </location>
</feature>
<feature type="region of interest" description="Disordered" evidence="1">
    <location>
        <begin position="27"/>
        <end position="49"/>
    </location>
</feature>
<reference evidence="3 4" key="1">
    <citation type="journal article" date="2015" name="Int. J. Syst. Evol. Microbiol.">
        <title>Hyunsoonleella pacifica sp. nov., isolated from seawater of South Pacific Gyre.</title>
        <authorList>
            <person name="Gao X."/>
            <person name="Zhang Z."/>
            <person name="Dai X."/>
            <person name="Zhang X.H."/>
        </authorList>
    </citation>
    <scope>NUCLEOTIDE SEQUENCE [LARGE SCALE GENOMIC DNA]</scope>
    <source>
        <strain evidence="3 4">SW033</strain>
    </source>
</reference>
<organism evidence="3 4">
    <name type="scientific">Hyunsoonleella pacifica</name>
    <dbReference type="NCBI Taxonomy" id="1080224"/>
    <lineage>
        <taxon>Bacteria</taxon>
        <taxon>Pseudomonadati</taxon>
        <taxon>Bacteroidota</taxon>
        <taxon>Flavobacteriia</taxon>
        <taxon>Flavobacteriales</taxon>
        <taxon>Flavobacteriaceae</taxon>
    </lineage>
</organism>
<name>A0A4Q9FTJ7_9FLAO</name>
<dbReference type="AlphaFoldDB" id="A0A4Q9FTJ7"/>
<sequence>MKPNFLVKPTLILLALAVSFISCKNNNNVPDNNDNTEQEKPKPTKPPRQTISYKYAKTLEEEFVNTRYKAIKKVLNVDDTREFWFDLEELKKYIAYVEYEADRLGYENLGIRIYNGAYPDDKKFPDPGLSTVFLVPTGDEKPKSKGGILTFSIPLSPESNNITEIQSYNYGQAGRPPKKM</sequence>
<dbReference type="PROSITE" id="PS51257">
    <property type="entry name" value="PROKAR_LIPOPROTEIN"/>
    <property type="match status" value="1"/>
</dbReference>
<proteinExistence type="predicted"/>
<evidence type="ECO:0000256" key="2">
    <source>
        <dbReference type="SAM" id="SignalP"/>
    </source>
</evidence>
<evidence type="ECO:0008006" key="5">
    <source>
        <dbReference type="Google" id="ProtNLM"/>
    </source>
</evidence>
<dbReference type="Proteomes" id="UP000292372">
    <property type="component" value="Unassembled WGS sequence"/>
</dbReference>
<evidence type="ECO:0000256" key="1">
    <source>
        <dbReference type="SAM" id="MobiDB-lite"/>
    </source>
</evidence>
<keyword evidence="4" id="KW-1185">Reference proteome</keyword>
<evidence type="ECO:0000313" key="4">
    <source>
        <dbReference type="Proteomes" id="UP000292372"/>
    </source>
</evidence>
<dbReference type="OrthoDB" id="1440507at2"/>
<dbReference type="RefSeq" id="WP_130935791.1">
    <property type="nucleotide sequence ID" value="NZ_BMEE01000001.1"/>
</dbReference>
<evidence type="ECO:0000313" key="3">
    <source>
        <dbReference type="EMBL" id="TBN17499.1"/>
    </source>
</evidence>
<accession>A0A4Q9FTJ7</accession>
<gene>
    <name evidence="3" type="ORF">EYD46_04065</name>
</gene>
<dbReference type="EMBL" id="SIRS01000002">
    <property type="protein sequence ID" value="TBN17499.1"/>
    <property type="molecule type" value="Genomic_DNA"/>
</dbReference>
<comment type="caution">
    <text evidence="3">The sequence shown here is derived from an EMBL/GenBank/DDBJ whole genome shotgun (WGS) entry which is preliminary data.</text>
</comment>